<dbReference type="OrthoDB" id="9180256at2"/>
<feature type="transmembrane region" description="Helical" evidence="6">
    <location>
        <begin position="55"/>
        <end position="76"/>
    </location>
</feature>
<accession>A0A2M9CQ04</accession>
<feature type="transmembrane region" description="Helical" evidence="6">
    <location>
        <begin position="88"/>
        <end position="109"/>
    </location>
</feature>
<sequence length="418" mass="40207">MTTTDAPAARTRLQAYAQLPDLAGRAFLPIAFVARLPFSMTTIGTLLLVTGTTGSLGTAGLATGAAALGTAVGGPLQGTLADRLGQRRVLLTIVPAQALAVVALVLAATGGAPTAVLLAAAALVGGLAAQVGPLARSRWMGLTRGRPDATSAAMGYESTADEIGFVLGPALVGVLATALSPAAAMLTAAALSLTFGLAFALHPTASAVPAPTGTRGSLPSLALRVAVPAAGMLALGAFFGGTQTAVTSFMEDAGAPGSAGIVYAVLGAGSAVTALCVVALPARWGARSRWVVCAAGLSLAASLVLAAGTLGGTGALVASLLVAGLFVGPVLVTAFSMGGSLAPDGQGATAMTLLASANVVGVALGSTVGGHLAQAAGTGHAFVVPVVAALALLAVGLSSTSRPRPDTGPSVDRGADVG</sequence>
<evidence type="ECO:0000313" key="9">
    <source>
        <dbReference type="Proteomes" id="UP000231693"/>
    </source>
</evidence>
<feature type="transmembrane region" description="Helical" evidence="6">
    <location>
        <begin position="316"/>
        <end position="338"/>
    </location>
</feature>
<evidence type="ECO:0000256" key="2">
    <source>
        <dbReference type="ARBA" id="ARBA00022692"/>
    </source>
</evidence>
<dbReference type="EMBL" id="PGFE01000002">
    <property type="protein sequence ID" value="PJJ74012.1"/>
    <property type="molecule type" value="Genomic_DNA"/>
</dbReference>
<dbReference type="InterPro" id="IPR020846">
    <property type="entry name" value="MFS_dom"/>
</dbReference>
<comment type="caution">
    <text evidence="8">The sequence shown here is derived from an EMBL/GenBank/DDBJ whole genome shotgun (WGS) entry which is preliminary data.</text>
</comment>
<dbReference type="AlphaFoldDB" id="A0A2M9CQ04"/>
<keyword evidence="2 6" id="KW-0812">Transmembrane</keyword>
<dbReference type="InterPro" id="IPR036259">
    <property type="entry name" value="MFS_trans_sf"/>
</dbReference>
<feature type="transmembrane region" description="Helical" evidence="6">
    <location>
        <begin position="350"/>
        <end position="373"/>
    </location>
</feature>
<gene>
    <name evidence="8" type="ORF">CLV28_1501</name>
</gene>
<keyword evidence="9" id="KW-1185">Reference proteome</keyword>
<dbReference type="SUPFAM" id="SSF103473">
    <property type="entry name" value="MFS general substrate transporter"/>
    <property type="match status" value="1"/>
</dbReference>
<organism evidence="8 9">
    <name type="scientific">Sediminihabitans luteus</name>
    <dbReference type="NCBI Taxonomy" id="1138585"/>
    <lineage>
        <taxon>Bacteria</taxon>
        <taxon>Bacillati</taxon>
        <taxon>Actinomycetota</taxon>
        <taxon>Actinomycetes</taxon>
        <taxon>Micrococcales</taxon>
        <taxon>Cellulomonadaceae</taxon>
        <taxon>Sediminihabitans</taxon>
    </lineage>
</organism>
<feature type="domain" description="Major facilitator superfamily (MFS) profile" evidence="7">
    <location>
        <begin position="1"/>
        <end position="406"/>
    </location>
</feature>
<keyword evidence="3 6" id="KW-1133">Transmembrane helix</keyword>
<evidence type="ECO:0000256" key="6">
    <source>
        <dbReference type="SAM" id="Phobius"/>
    </source>
</evidence>
<comment type="subcellular location">
    <subcellularLocation>
        <location evidence="1">Cell membrane</location>
        <topology evidence="1">Multi-pass membrane protein</topology>
    </subcellularLocation>
</comment>
<evidence type="ECO:0000256" key="3">
    <source>
        <dbReference type="ARBA" id="ARBA00022989"/>
    </source>
</evidence>
<dbReference type="Proteomes" id="UP000231693">
    <property type="component" value="Unassembled WGS sequence"/>
</dbReference>
<feature type="transmembrane region" description="Helical" evidence="6">
    <location>
        <begin position="289"/>
        <end position="310"/>
    </location>
</feature>
<dbReference type="PANTHER" id="PTHR23542:SF1">
    <property type="entry name" value="MAJOR FACILITATOR SUPERFAMILY (MFS) PROFILE DOMAIN-CONTAINING PROTEIN"/>
    <property type="match status" value="1"/>
</dbReference>
<dbReference type="PROSITE" id="PS50850">
    <property type="entry name" value="MFS"/>
    <property type="match status" value="1"/>
</dbReference>
<evidence type="ECO:0000256" key="5">
    <source>
        <dbReference type="SAM" id="MobiDB-lite"/>
    </source>
</evidence>
<feature type="transmembrane region" description="Helical" evidence="6">
    <location>
        <begin position="221"/>
        <end position="241"/>
    </location>
</feature>
<protein>
    <submittedName>
        <fullName evidence="8">Putative MFS family arabinose efflux permease</fullName>
    </submittedName>
</protein>
<feature type="transmembrane region" description="Helical" evidence="6">
    <location>
        <begin position="26"/>
        <end position="49"/>
    </location>
</feature>
<evidence type="ECO:0000313" key="8">
    <source>
        <dbReference type="EMBL" id="PJJ74012.1"/>
    </source>
</evidence>
<dbReference type="PANTHER" id="PTHR23542">
    <property type="match status" value="1"/>
</dbReference>
<reference evidence="8 9" key="1">
    <citation type="submission" date="2017-11" db="EMBL/GenBank/DDBJ databases">
        <title>Genomic Encyclopedia of Archaeal and Bacterial Type Strains, Phase II (KMG-II): From Individual Species to Whole Genera.</title>
        <authorList>
            <person name="Goeker M."/>
        </authorList>
    </citation>
    <scope>NUCLEOTIDE SEQUENCE [LARGE SCALE GENOMIC DNA]</scope>
    <source>
        <strain evidence="8 9">DSM 25478</strain>
    </source>
</reference>
<feature type="transmembrane region" description="Helical" evidence="6">
    <location>
        <begin position="261"/>
        <end position="282"/>
    </location>
</feature>
<evidence type="ECO:0000256" key="1">
    <source>
        <dbReference type="ARBA" id="ARBA00004651"/>
    </source>
</evidence>
<dbReference type="Pfam" id="PF07690">
    <property type="entry name" value="MFS_1"/>
    <property type="match status" value="1"/>
</dbReference>
<feature type="transmembrane region" description="Helical" evidence="6">
    <location>
        <begin position="115"/>
        <end position="135"/>
    </location>
</feature>
<feature type="transmembrane region" description="Helical" evidence="6">
    <location>
        <begin position="379"/>
        <end position="397"/>
    </location>
</feature>
<dbReference type="GO" id="GO:0022857">
    <property type="term" value="F:transmembrane transporter activity"/>
    <property type="evidence" value="ECO:0007669"/>
    <property type="project" value="InterPro"/>
</dbReference>
<dbReference type="Gene3D" id="1.20.1250.20">
    <property type="entry name" value="MFS general substrate transporter like domains"/>
    <property type="match status" value="2"/>
</dbReference>
<evidence type="ECO:0000256" key="4">
    <source>
        <dbReference type="ARBA" id="ARBA00023136"/>
    </source>
</evidence>
<name>A0A2M9CQ04_9CELL</name>
<proteinExistence type="predicted"/>
<evidence type="ECO:0000259" key="7">
    <source>
        <dbReference type="PROSITE" id="PS50850"/>
    </source>
</evidence>
<dbReference type="GO" id="GO:0005886">
    <property type="term" value="C:plasma membrane"/>
    <property type="evidence" value="ECO:0007669"/>
    <property type="project" value="UniProtKB-SubCell"/>
</dbReference>
<feature type="region of interest" description="Disordered" evidence="5">
    <location>
        <begin position="399"/>
        <end position="418"/>
    </location>
</feature>
<dbReference type="RefSeq" id="WP_100422688.1">
    <property type="nucleotide sequence ID" value="NZ_BOOX01000002.1"/>
</dbReference>
<feature type="transmembrane region" description="Helical" evidence="6">
    <location>
        <begin position="156"/>
        <end position="176"/>
    </location>
</feature>
<feature type="transmembrane region" description="Helical" evidence="6">
    <location>
        <begin position="182"/>
        <end position="201"/>
    </location>
</feature>
<dbReference type="InterPro" id="IPR011701">
    <property type="entry name" value="MFS"/>
</dbReference>
<keyword evidence="4 6" id="KW-0472">Membrane</keyword>